<evidence type="ECO:0000256" key="2">
    <source>
        <dbReference type="ARBA" id="ARBA00022821"/>
    </source>
</evidence>
<dbReference type="PANTHER" id="PTHR36766:SF44">
    <property type="entry name" value="NBS-CODING RESISTANCE GENE ANALOG"/>
    <property type="match status" value="1"/>
</dbReference>
<comment type="caution">
    <text evidence="4">The sequence shown here is derived from an EMBL/GenBank/DDBJ whole genome shotgun (WGS) entry which is preliminary data.</text>
</comment>
<dbReference type="SUPFAM" id="SSF52540">
    <property type="entry name" value="P-loop containing nucleoside triphosphate hydrolases"/>
    <property type="match status" value="1"/>
</dbReference>
<dbReference type="Gene3D" id="1.10.8.430">
    <property type="entry name" value="Helical domain of apoptotic protease-activating factors"/>
    <property type="match status" value="1"/>
</dbReference>
<dbReference type="InterPro" id="IPR002182">
    <property type="entry name" value="NB-ARC"/>
</dbReference>
<dbReference type="InterPro" id="IPR027417">
    <property type="entry name" value="P-loop_NTPase"/>
</dbReference>
<feature type="non-terminal residue" evidence="4">
    <location>
        <position position="182"/>
    </location>
</feature>
<dbReference type="Proteomes" id="UP000823775">
    <property type="component" value="Unassembled WGS sequence"/>
</dbReference>
<gene>
    <name evidence="4" type="ORF">HAX54_002116</name>
</gene>
<feature type="non-terminal residue" evidence="4">
    <location>
        <position position="1"/>
    </location>
</feature>
<dbReference type="Pfam" id="PF00931">
    <property type="entry name" value="NB-ARC"/>
    <property type="match status" value="1"/>
</dbReference>
<proteinExistence type="predicted"/>
<accession>A0ABS8WR27</accession>
<feature type="domain" description="NB-ARC" evidence="3">
    <location>
        <begin position="1"/>
        <end position="122"/>
    </location>
</feature>
<keyword evidence="5" id="KW-1185">Reference proteome</keyword>
<keyword evidence="1" id="KW-0433">Leucine-rich repeat</keyword>
<evidence type="ECO:0000259" key="3">
    <source>
        <dbReference type="Pfam" id="PF00931"/>
    </source>
</evidence>
<organism evidence="4 5">
    <name type="scientific">Datura stramonium</name>
    <name type="common">Jimsonweed</name>
    <name type="synonym">Common thornapple</name>
    <dbReference type="NCBI Taxonomy" id="4076"/>
    <lineage>
        <taxon>Eukaryota</taxon>
        <taxon>Viridiplantae</taxon>
        <taxon>Streptophyta</taxon>
        <taxon>Embryophyta</taxon>
        <taxon>Tracheophyta</taxon>
        <taxon>Spermatophyta</taxon>
        <taxon>Magnoliopsida</taxon>
        <taxon>eudicotyledons</taxon>
        <taxon>Gunneridae</taxon>
        <taxon>Pentapetalae</taxon>
        <taxon>asterids</taxon>
        <taxon>lamiids</taxon>
        <taxon>Solanales</taxon>
        <taxon>Solanaceae</taxon>
        <taxon>Solanoideae</taxon>
        <taxon>Datureae</taxon>
        <taxon>Datura</taxon>
    </lineage>
</organism>
<evidence type="ECO:0000313" key="5">
    <source>
        <dbReference type="Proteomes" id="UP000823775"/>
    </source>
</evidence>
<dbReference type="InterPro" id="IPR042197">
    <property type="entry name" value="Apaf_helical"/>
</dbReference>
<dbReference type="EMBL" id="JACEIK010010949">
    <property type="protein sequence ID" value="MCE3215372.1"/>
    <property type="molecule type" value="Genomic_DNA"/>
</dbReference>
<reference evidence="4 5" key="1">
    <citation type="journal article" date="2021" name="BMC Genomics">
        <title>Datura genome reveals duplications of psychoactive alkaloid biosynthetic genes and high mutation rate following tissue culture.</title>
        <authorList>
            <person name="Rajewski A."/>
            <person name="Carter-House D."/>
            <person name="Stajich J."/>
            <person name="Litt A."/>
        </authorList>
    </citation>
    <scope>NUCLEOTIDE SEQUENCE [LARGE SCALE GENOMIC DNA]</scope>
    <source>
        <strain evidence="4">AR-01</strain>
    </source>
</reference>
<dbReference type="PANTHER" id="PTHR36766">
    <property type="entry name" value="PLANT BROAD-SPECTRUM MILDEW RESISTANCE PROTEIN RPW8"/>
    <property type="match status" value="1"/>
</dbReference>
<sequence>AWYIISQAYNWRELLQEIFSQVAGSKDKGDKVDELADELLQEIFSQVAGSKDKGDKVDEFADKLRKKLNGERDISLSRIIVTTRLEKAGEHVKRHTDLYFLPFLPLDESGKLLQKKVFQKEDCPPELQDVSLAVAQKCKGLPLVIILVAGIIKRKKIEASWWHEVKDSLFDNLDRESEEYSW</sequence>
<keyword evidence="2" id="KW-0611">Plant defense</keyword>
<protein>
    <recommendedName>
        <fullName evidence="3">NB-ARC domain-containing protein</fullName>
    </recommendedName>
</protein>
<name>A0ABS8WR27_DATST</name>
<evidence type="ECO:0000313" key="4">
    <source>
        <dbReference type="EMBL" id="MCE3215372.1"/>
    </source>
</evidence>
<evidence type="ECO:0000256" key="1">
    <source>
        <dbReference type="ARBA" id="ARBA00022614"/>
    </source>
</evidence>